<dbReference type="AlphaFoldDB" id="A0A426U7N4"/>
<dbReference type="SMART" id="SM00471">
    <property type="entry name" value="HDc"/>
    <property type="match status" value="1"/>
</dbReference>
<evidence type="ECO:0000256" key="1">
    <source>
        <dbReference type="SAM" id="MobiDB-lite"/>
    </source>
</evidence>
<dbReference type="PANTHER" id="PTHR36442:SF1">
    <property type="entry name" value="CYCLIC-DI-AMP PHOSPHODIESTERASE PGPH"/>
    <property type="match status" value="1"/>
</dbReference>
<keyword evidence="2" id="KW-1133">Transmembrane helix</keyword>
<dbReference type="InterPro" id="IPR011621">
    <property type="entry name" value="Metal-dep_PHydrolase_7TM_intra"/>
</dbReference>
<accession>A0A426U7N4</accession>
<comment type="caution">
    <text evidence="4">The sequence shown here is derived from an EMBL/GenBank/DDBJ whole genome shotgun (WGS) entry which is preliminary data.</text>
</comment>
<protein>
    <submittedName>
        <fullName evidence="4">HDIG domain-containing protein</fullName>
    </submittedName>
</protein>
<sequence>MNTTRRRWLAGMPHFRPIHPVEILAKRLRLTLFLEWLLLMVGIWAALTLSLPGQYGRLEVGTPSPLSIWAPTEVAYTSEVLTAERQAQAENSPDNLVYVYDPQLPVQQRQHLIVLLDTIRSVREDPSLSRAGRLAVLAALPNASLQLSEAQADLILTLDDASWEQLRAQTVGLYDRAIERYDYALDERALLQLRERWLTYWLATTSLSPNQRDLAKFFTDSFLRVNRTLDEAATALRREETRNAVTPQLARVLAGERIVSAGEIITPVIVEKLQRTGAMPQAMGWSDISGRGILAGLLAAGFLAYMLAFEPQVALRPRSFIVMILIIDATLLTARVTLPQIDIWSHFFPLATIAIIFAVVFNGRLSLSAMALICIAIGVMVSASLEVAVILFATCVVAILIARNADRILIFALAGIGVAVTAALTQFAFWLMEAPSVTMNDLRGVMVPLLFYAALNGSLSTILSLGVFNLVSRAAGQVTPLQLMELSHPSRPLLRKLIREAPGTYYHSVAVGNLAEAAAEAVGGDALMLRVAAYYHDIGKTVRPYFFTDNQTGRENVHNDLDPVTSAQIIIDHVREGVKMAQAAGLPPQIVDFIATHHGTGLIRHFYQQALQQEDTVREEDFRYPGPRPQTREQAILMLADSVEATVRSKAQHGKLAPARSAHGTTNGLPPGVQSLDELVQSIIETRVREGELDQAPLTMHELSLIKQAFVVSLQSIYHPRVDYAPAIVGR</sequence>
<evidence type="ECO:0000313" key="4">
    <source>
        <dbReference type="EMBL" id="RRR76182.1"/>
    </source>
</evidence>
<feature type="transmembrane region" description="Helical" evidence="2">
    <location>
        <begin position="369"/>
        <end position="401"/>
    </location>
</feature>
<feature type="transmembrane region" description="Helical" evidence="2">
    <location>
        <begin position="408"/>
        <end position="429"/>
    </location>
</feature>
<dbReference type="InterPro" id="IPR006675">
    <property type="entry name" value="HDIG_dom"/>
</dbReference>
<dbReference type="InterPro" id="IPR003607">
    <property type="entry name" value="HD/PDEase_dom"/>
</dbReference>
<proteinExistence type="predicted"/>
<dbReference type="NCBIfam" id="TIGR00277">
    <property type="entry name" value="HDIG"/>
    <property type="match status" value="1"/>
</dbReference>
<dbReference type="PANTHER" id="PTHR36442">
    <property type="entry name" value="CYCLIC-DI-AMP PHOSPHODIESTERASE PGPH"/>
    <property type="match status" value="1"/>
</dbReference>
<evidence type="ECO:0000256" key="2">
    <source>
        <dbReference type="SAM" id="Phobius"/>
    </source>
</evidence>
<dbReference type="Gene3D" id="1.10.3210.10">
    <property type="entry name" value="Hypothetical protein af1432"/>
    <property type="match status" value="1"/>
</dbReference>
<dbReference type="SUPFAM" id="SSF109604">
    <property type="entry name" value="HD-domain/PDEase-like"/>
    <property type="match status" value="1"/>
</dbReference>
<feature type="transmembrane region" description="Helical" evidence="2">
    <location>
        <begin position="320"/>
        <end position="338"/>
    </location>
</feature>
<dbReference type="CDD" id="cd00077">
    <property type="entry name" value="HDc"/>
    <property type="match status" value="1"/>
</dbReference>
<evidence type="ECO:0000313" key="5">
    <source>
        <dbReference type="Proteomes" id="UP000280307"/>
    </source>
</evidence>
<dbReference type="Pfam" id="PF01966">
    <property type="entry name" value="HD"/>
    <property type="match status" value="1"/>
</dbReference>
<evidence type="ECO:0000259" key="3">
    <source>
        <dbReference type="SMART" id="SM00471"/>
    </source>
</evidence>
<name>A0A426U7N4_9CHLR</name>
<feature type="transmembrane region" description="Helical" evidence="2">
    <location>
        <begin position="449"/>
        <end position="471"/>
    </location>
</feature>
<dbReference type="EMBL" id="RSAS01000135">
    <property type="protein sequence ID" value="RRR76182.1"/>
    <property type="molecule type" value="Genomic_DNA"/>
</dbReference>
<keyword evidence="2" id="KW-0472">Membrane</keyword>
<dbReference type="Proteomes" id="UP000280307">
    <property type="component" value="Unassembled WGS sequence"/>
</dbReference>
<feature type="domain" description="HD/PDEase" evidence="3">
    <location>
        <begin position="500"/>
        <end position="655"/>
    </location>
</feature>
<feature type="region of interest" description="Disordered" evidence="1">
    <location>
        <begin position="653"/>
        <end position="672"/>
    </location>
</feature>
<organism evidence="4 5">
    <name type="scientific">Candidatus Viridilinea halotolerans</name>
    <dbReference type="NCBI Taxonomy" id="2491704"/>
    <lineage>
        <taxon>Bacteria</taxon>
        <taxon>Bacillati</taxon>
        <taxon>Chloroflexota</taxon>
        <taxon>Chloroflexia</taxon>
        <taxon>Chloroflexales</taxon>
        <taxon>Chloroflexineae</taxon>
        <taxon>Oscillochloridaceae</taxon>
        <taxon>Candidatus Viridilinea</taxon>
    </lineage>
</organism>
<reference evidence="4 5" key="1">
    <citation type="submission" date="2018-12" db="EMBL/GenBank/DDBJ databases">
        <title>Genome Sequence of Candidatus Viridilinea halotolerans isolated from saline sulfide-rich spring.</title>
        <authorList>
            <person name="Grouzdev D.S."/>
            <person name="Burganskaya E.I."/>
            <person name="Krutkina M.S."/>
            <person name="Sukhacheva M.V."/>
            <person name="Gorlenko V.M."/>
        </authorList>
    </citation>
    <scope>NUCLEOTIDE SEQUENCE [LARGE SCALE GENOMIC DNA]</scope>
    <source>
        <strain evidence="4">Chok-6</strain>
    </source>
</reference>
<feature type="transmembrane region" description="Helical" evidence="2">
    <location>
        <begin position="288"/>
        <end position="308"/>
    </location>
</feature>
<feature type="transmembrane region" description="Helical" evidence="2">
    <location>
        <begin position="343"/>
        <end position="363"/>
    </location>
</feature>
<keyword evidence="2" id="KW-0812">Transmembrane</keyword>
<gene>
    <name evidence="4" type="ORF">EI684_03470</name>
</gene>
<dbReference type="InterPro" id="IPR011624">
    <property type="entry name" value="Metal-dep_PHydrolase_7TM_extra"/>
</dbReference>
<dbReference type="InterPro" id="IPR006674">
    <property type="entry name" value="HD_domain"/>
</dbReference>
<dbReference type="InterPro" id="IPR052722">
    <property type="entry name" value="PgpH_phosphodiesterase"/>
</dbReference>
<dbReference type="Pfam" id="PF07697">
    <property type="entry name" value="7TMR-HDED"/>
    <property type="match status" value="1"/>
</dbReference>
<dbReference type="Pfam" id="PF07698">
    <property type="entry name" value="7TM-7TMR_HD"/>
    <property type="match status" value="1"/>
</dbReference>